<comment type="caution">
    <text evidence="2">The sequence shown here is derived from an EMBL/GenBank/DDBJ whole genome shotgun (WGS) entry which is preliminary data.</text>
</comment>
<dbReference type="RefSeq" id="WP_226973672.1">
    <property type="nucleotide sequence ID" value="NZ_JAJBNC010000537.1"/>
</dbReference>
<feature type="region of interest" description="Disordered" evidence="1">
    <location>
        <begin position="1"/>
        <end position="22"/>
    </location>
</feature>
<organism evidence="2 3">
    <name type="scientific">Mediterraneibacter gnavus</name>
    <name type="common">Ruminococcus gnavus</name>
    <dbReference type="NCBI Taxonomy" id="33038"/>
    <lineage>
        <taxon>Bacteria</taxon>
        <taxon>Bacillati</taxon>
        <taxon>Bacillota</taxon>
        <taxon>Clostridia</taxon>
        <taxon>Lachnospirales</taxon>
        <taxon>Lachnospiraceae</taxon>
        <taxon>Mediterraneibacter</taxon>
    </lineage>
</organism>
<reference evidence="2" key="1">
    <citation type="submission" date="2021-10" db="EMBL/GenBank/DDBJ databases">
        <title>Collection of gut derived symbiotic bacterial strains cultured from healthy donors.</title>
        <authorList>
            <person name="Lin H."/>
            <person name="Littmann E."/>
            <person name="Claire K."/>
            <person name="Pamer E."/>
        </authorList>
    </citation>
    <scope>NUCLEOTIDE SEQUENCE</scope>
    <source>
        <strain evidence="2">MSK.23.4</strain>
    </source>
</reference>
<evidence type="ECO:0000313" key="2">
    <source>
        <dbReference type="EMBL" id="MCB5496227.1"/>
    </source>
</evidence>
<feature type="non-terminal residue" evidence="2">
    <location>
        <position position="1"/>
    </location>
</feature>
<evidence type="ECO:0000313" key="3">
    <source>
        <dbReference type="Proteomes" id="UP001297422"/>
    </source>
</evidence>
<dbReference type="EMBL" id="JAJBNC010000537">
    <property type="protein sequence ID" value="MCB5496227.1"/>
    <property type="molecule type" value="Genomic_DNA"/>
</dbReference>
<feature type="non-terminal residue" evidence="2">
    <location>
        <position position="72"/>
    </location>
</feature>
<sequence length="72" mass="7834">TSTNSNQTSDTTTNEEQPVVETPVTTVGEVSRESLFDGISGLSSHVIDTNGKVNEKKKLTVKNLLKQSEQKK</sequence>
<protein>
    <submittedName>
        <fullName evidence="2">Uncharacterized protein</fullName>
    </submittedName>
</protein>
<dbReference type="AlphaFoldDB" id="A0AAJ1B2Y4"/>
<proteinExistence type="predicted"/>
<dbReference type="Proteomes" id="UP001297422">
    <property type="component" value="Unassembled WGS sequence"/>
</dbReference>
<accession>A0AAJ1B2Y4</accession>
<name>A0AAJ1B2Y4_MEDGN</name>
<gene>
    <name evidence="2" type="ORF">LIQ10_21345</name>
</gene>
<evidence type="ECO:0000256" key="1">
    <source>
        <dbReference type="SAM" id="MobiDB-lite"/>
    </source>
</evidence>